<gene>
    <name evidence="3" type="ORF">GUJ93_ZPchr0008g13493</name>
</gene>
<dbReference type="AlphaFoldDB" id="A0A8J5VK68"/>
<evidence type="ECO:0000313" key="3">
    <source>
        <dbReference type="EMBL" id="KAG8047539.1"/>
    </source>
</evidence>
<dbReference type="PANTHER" id="PTHR34946">
    <property type="entry name" value="OS03G0310200 PROTEIN"/>
    <property type="match status" value="1"/>
</dbReference>
<evidence type="ECO:0000256" key="1">
    <source>
        <dbReference type="SAM" id="Coils"/>
    </source>
</evidence>
<reference evidence="3" key="2">
    <citation type="submission" date="2021-02" db="EMBL/GenBank/DDBJ databases">
        <authorList>
            <person name="Kimball J.A."/>
            <person name="Haas M.W."/>
            <person name="Macchietto M."/>
            <person name="Kono T."/>
            <person name="Duquette J."/>
            <person name="Shao M."/>
        </authorList>
    </citation>
    <scope>NUCLEOTIDE SEQUENCE</scope>
    <source>
        <tissue evidence="3">Fresh leaf tissue</tissue>
    </source>
</reference>
<feature type="region of interest" description="Disordered" evidence="2">
    <location>
        <begin position="19"/>
        <end position="39"/>
    </location>
</feature>
<name>A0A8J5VK68_ZIZPA</name>
<dbReference type="Proteomes" id="UP000729402">
    <property type="component" value="Unassembled WGS sequence"/>
</dbReference>
<organism evidence="3 4">
    <name type="scientific">Zizania palustris</name>
    <name type="common">Northern wild rice</name>
    <dbReference type="NCBI Taxonomy" id="103762"/>
    <lineage>
        <taxon>Eukaryota</taxon>
        <taxon>Viridiplantae</taxon>
        <taxon>Streptophyta</taxon>
        <taxon>Embryophyta</taxon>
        <taxon>Tracheophyta</taxon>
        <taxon>Spermatophyta</taxon>
        <taxon>Magnoliopsida</taxon>
        <taxon>Liliopsida</taxon>
        <taxon>Poales</taxon>
        <taxon>Poaceae</taxon>
        <taxon>BOP clade</taxon>
        <taxon>Oryzoideae</taxon>
        <taxon>Oryzeae</taxon>
        <taxon>Zizaniinae</taxon>
        <taxon>Zizania</taxon>
    </lineage>
</organism>
<feature type="coiled-coil region" evidence="1">
    <location>
        <begin position="237"/>
        <end position="264"/>
    </location>
</feature>
<keyword evidence="1" id="KW-0175">Coiled coil</keyword>
<comment type="caution">
    <text evidence="3">The sequence shown here is derived from an EMBL/GenBank/DDBJ whole genome shotgun (WGS) entry which is preliminary data.</text>
</comment>
<evidence type="ECO:0000313" key="4">
    <source>
        <dbReference type="Proteomes" id="UP000729402"/>
    </source>
</evidence>
<dbReference type="PANTHER" id="PTHR34946:SF11">
    <property type="entry name" value="PROTEIN INDETERMINATE-DOMAIN 16-LIKE"/>
    <property type="match status" value="1"/>
</dbReference>
<dbReference type="EMBL" id="JAAALK010000290">
    <property type="protein sequence ID" value="KAG8047539.1"/>
    <property type="molecule type" value="Genomic_DNA"/>
</dbReference>
<dbReference type="GO" id="GO:0009630">
    <property type="term" value="P:gravitropism"/>
    <property type="evidence" value="ECO:0007669"/>
    <property type="project" value="TreeGrafter"/>
</dbReference>
<keyword evidence="4" id="KW-1185">Reference proteome</keyword>
<evidence type="ECO:0000256" key="2">
    <source>
        <dbReference type="SAM" id="MobiDB-lite"/>
    </source>
</evidence>
<sequence>MLHRVESFIEHQDACNASRPHAGAELSSSPGPGGSGGGAVAAAAATAASISYRQQQQPQQQLFGVAVASLSRTASSASPSSDLVVSPMAWLGGGGGGPPAMASPRAAAAVAAAGIAVFHRFDDPALSPRTPSGQRGGGDHSLELQLMPPRGTCGDGGGGGSPVAVGYYASSPHLPSLPSRQPTGADAMRLQLSIGFGGGARDDGRIGSSSSTIEASAAATKLKEKAHEQLRLAMLEKAAADEARAQAKRQAELADQELATARRMRHQAQVELSRAHALRDHAVRQVDATQLQITCYSCRHKFRARTAAISSEVASYVSSVVTEGGDAEVDNDDHRNNRRLINADDNLPRSHARTMSMDIN</sequence>
<reference evidence="3" key="1">
    <citation type="journal article" date="2021" name="bioRxiv">
        <title>Whole Genome Assembly and Annotation of Northern Wild Rice, Zizania palustris L., Supports a Whole Genome Duplication in the Zizania Genus.</title>
        <authorList>
            <person name="Haas M."/>
            <person name="Kono T."/>
            <person name="Macchietto M."/>
            <person name="Millas R."/>
            <person name="McGilp L."/>
            <person name="Shao M."/>
            <person name="Duquette J."/>
            <person name="Hirsch C.N."/>
            <person name="Kimball J."/>
        </authorList>
    </citation>
    <scope>NUCLEOTIDE SEQUENCE</scope>
    <source>
        <tissue evidence="3">Fresh leaf tissue</tissue>
    </source>
</reference>
<proteinExistence type="predicted"/>
<accession>A0A8J5VK68</accession>
<dbReference type="OrthoDB" id="1900138at2759"/>
<dbReference type="GO" id="GO:0005634">
    <property type="term" value="C:nucleus"/>
    <property type="evidence" value="ECO:0007669"/>
    <property type="project" value="TreeGrafter"/>
</dbReference>
<protein>
    <submittedName>
        <fullName evidence="3">Uncharacterized protein</fullName>
    </submittedName>
</protein>